<reference evidence="1" key="1">
    <citation type="submission" date="2014-05" db="EMBL/GenBank/DDBJ databases">
        <authorList>
            <person name="Chronopoulou M."/>
        </authorList>
    </citation>
    <scope>NUCLEOTIDE SEQUENCE</scope>
    <source>
        <tissue evidence="1">Whole organism</tissue>
    </source>
</reference>
<accession>A0A0K2URL3</accession>
<name>A0A0K2URL3_LEPSM</name>
<protein>
    <submittedName>
        <fullName evidence="1">Uncharacterized protein</fullName>
    </submittedName>
</protein>
<sequence>MEFHNSEETIVLSVIVVLQADLEAHCFGKLAFLFRENFTNAHKKCLIRHLGSYIYTQWCLSGGKPRQKKRKK</sequence>
<organism evidence="1">
    <name type="scientific">Lepeophtheirus salmonis</name>
    <name type="common">Salmon louse</name>
    <name type="synonym">Caligus salmonis</name>
    <dbReference type="NCBI Taxonomy" id="72036"/>
    <lineage>
        <taxon>Eukaryota</taxon>
        <taxon>Metazoa</taxon>
        <taxon>Ecdysozoa</taxon>
        <taxon>Arthropoda</taxon>
        <taxon>Crustacea</taxon>
        <taxon>Multicrustacea</taxon>
        <taxon>Hexanauplia</taxon>
        <taxon>Copepoda</taxon>
        <taxon>Siphonostomatoida</taxon>
        <taxon>Caligidae</taxon>
        <taxon>Lepeophtheirus</taxon>
    </lineage>
</organism>
<evidence type="ECO:0000313" key="1">
    <source>
        <dbReference type="EMBL" id="CDW40517.1"/>
    </source>
</evidence>
<proteinExistence type="predicted"/>
<dbReference type="EMBL" id="HACA01023156">
    <property type="protein sequence ID" value="CDW40517.1"/>
    <property type="molecule type" value="Transcribed_RNA"/>
</dbReference>
<dbReference type="AlphaFoldDB" id="A0A0K2URL3"/>